<proteinExistence type="predicted"/>
<dbReference type="OrthoDB" id="408152at2759"/>
<keyword evidence="2" id="KW-1185">Reference proteome</keyword>
<name>A0A9P6G9R7_9PLEO</name>
<gene>
    <name evidence="1" type="ORF">PMIN01_10238</name>
</gene>
<dbReference type="SUPFAM" id="SSF52540">
    <property type="entry name" value="P-loop containing nucleoside triphosphate hydrolases"/>
    <property type="match status" value="1"/>
</dbReference>
<dbReference type="InterPro" id="IPR040632">
    <property type="entry name" value="Sulfotransfer_4"/>
</dbReference>
<evidence type="ECO:0000313" key="2">
    <source>
        <dbReference type="Proteomes" id="UP000756921"/>
    </source>
</evidence>
<sequence>MASLSGPIWRAIESFYGSFAPNPPPRIRDPAKPMQVICVGLPRSGTESLQKALLTLGYDYTYHTQGWDMLNESPHRMNSWVALARRNFFAPTAEPITSTDFDALLGHAVAVTDAAANCFAAEIIAAYPDAKVILNTRRDIDAWNSSVMSNIVAANEDMFKWFLCWFNADLWWQWPTHQRILWPALFRCTDYRSLRSGVEPFAKTVHEQHKRQFDDWFPENSYWNGISKMDGDHCADSSRNTCLKHRSRGRTTKALSRRELRRI</sequence>
<dbReference type="AlphaFoldDB" id="A0A9P6G9R7"/>
<evidence type="ECO:0008006" key="3">
    <source>
        <dbReference type="Google" id="ProtNLM"/>
    </source>
</evidence>
<accession>A0A9P6G9R7</accession>
<organism evidence="1 2">
    <name type="scientific">Paraphaeosphaeria minitans</name>
    <dbReference type="NCBI Taxonomy" id="565426"/>
    <lineage>
        <taxon>Eukaryota</taxon>
        <taxon>Fungi</taxon>
        <taxon>Dikarya</taxon>
        <taxon>Ascomycota</taxon>
        <taxon>Pezizomycotina</taxon>
        <taxon>Dothideomycetes</taxon>
        <taxon>Pleosporomycetidae</taxon>
        <taxon>Pleosporales</taxon>
        <taxon>Massarineae</taxon>
        <taxon>Didymosphaeriaceae</taxon>
        <taxon>Paraphaeosphaeria</taxon>
    </lineage>
</organism>
<dbReference type="PANTHER" id="PTHR36978:SF8">
    <property type="entry name" value="NAD DEPENDENT EPIMERASE_DEHYDRATASE"/>
    <property type="match status" value="1"/>
</dbReference>
<evidence type="ECO:0000313" key="1">
    <source>
        <dbReference type="EMBL" id="KAF9731221.1"/>
    </source>
</evidence>
<reference evidence="1" key="1">
    <citation type="journal article" date="2020" name="Mol. Plant Microbe Interact.">
        <title>Genome Sequence of the Biocontrol Agent Coniothyrium minitans strain Conio (IMI 134523).</title>
        <authorList>
            <person name="Patel D."/>
            <person name="Shittu T.A."/>
            <person name="Baroncelli R."/>
            <person name="Muthumeenakshi S."/>
            <person name="Osborne T.H."/>
            <person name="Janganan T.K."/>
            <person name="Sreenivasaprasad S."/>
        </authorList>
    </citation>
    <scope>NUCLEOTIDE SEQUENCE</scope>
    <source>
        <strain evidence="1">Conio</strain>
    </source>
</reference>
<dbReference type="PANTHER" id="PTHR36978">
    <property type="entry name" value="P-LOOP CONTAINING NUCLEOTIDE TRIPHOSPHATE HYDROLASE"/>
    <property type="match status" value="1"/>
</dbReference>
<dbReference type="Gene3D" id="3.40.50.300">
    <property type="entry name" value="P-loop containing nucleotide triphosphate hydrolases"/>
    <property type="match status" value="1"/>
</dbReference>
<dbReference type="EMBL" id="WJXW01000012">
    <property type="protein sequence ID" value="KAF9731221.1"/>
    <property type="molecule type" value="Genomic_DNA"/>
</dbReference>
<comment type="caution">
    <text evidence="1">The sequence shown here is derived from an EMBL/GenBank/DDBJ whole genome shotgun (WGS) entry which is preliminary data.</text>
</comment>
<dbReference type="Proteomes" id="UP000756921">
    <property type="component" value="Unassembled WGS sequence"/>
</dbReference>
<protein>
    <recommendedName>
        <fullName evidence="3">P-loop containing nucleoside triphosphate hydrolase protein</fullName>
    </recommendedName>
</protein>
<dbReference type="InterPro" id="IPR027417">
    <property type="entry name" value="P-loop_NTPase"/>
</dbReference>
<dbReference type="Pfam" id="PF17784">
    <property type="entry name" value="Sulfotransfer_4"/>
    <property type="match status" value="1"/>
</dbReference>